<reference evidence="2 3" key="1">
    <citation type="submission" date="2016-10" db="EMBL/GenBank/DDBJ databases">
        <authorList>
            <person name="de Groot N.N."/>
        </authorList>
    </citation>
    <scope>NUCLEOTIDE SEQUENCE [LARGE SCALE GENOMIC DNA]</scope>
    <source>
        <strain evidence="2 3">CGMCC 1.6134</strain>
    </source>
</reference>
<evidence type="ECO:0000313" key="2">
    <source>
        <dbReference type="EMBL" id="SFM15542.1"/>
    </source>
</evidence>
<gene>
    <name evidence="2" type="ORF">SAMN04488054_11845</name>
</gene>
<evidence type="ECO:0000313" key="3">
    <source>
        <dbReference type="Proteomes" id="UP000199668"/>
    </source>
</evidence>
<dbReference type="EMBL" id="FOTY01000018">
    <property type="protein sequence ID" value="SFM15542.1"/>
    <property type="molecule type" value="Genomic_DNA"/>
</dbReference>
<feature type="region of interest" description="Disordered" evidence="1">
    <location>
        <begin position="33"/>
        <end position="67"/>
    </location>
</feature>
<dbReference type="Proteomes" id="UP000199668">
    <property type="component" value="Unassembled WGS sequence"/>
</dbReference>
<protein>
    <submittedName>
        <fullName evidence="2">Uncharacterized protein</fullName>
    </submittedName>
</protein>
<evidence type="ECO:0000256" key="1">
    <source>
        <dbReference type="SAM" id="MobiDB-lite"/>
    </source>
</evidence>
<dbReference type="AlphaFoldDB" id="A0A1I4NJ19"/>
<name>A0A1I4NJ19_9BACI</name>
<accession>A0A1I4NJ19</accession>
<feature type="compositionally biased region" description="Polar residues" evidence="1">
    <location>
        <begin position="51"/>
        <end position="61"/>
    </location>
</feature>
<proteinExistence type="predicted"/>
<organism evidence="2 3">
    <name type="scientific">Salibacterium qingdaonense</name>
    <dbReference type="NCBI Taxonomy" id="266892"/>
    <lineage>
        <taxon>Bacteria</taxon>
        <taxon>Bacillati</taxon>
        <taxon>Bacillota</taxon>
        <taxon>Bacilli</taxon>
        <taxon>Bacillales</taxon>
        <taxon>Bacillaceae</taxon>
    </lineage>
</organism>
<sequence>MRRLVVIRRYVLSVIGIVMMLFSASKGLCSGYHYHNGGDSSSSDSSSGSSEQEPAGSNHTNAGKVDDLEEEIATLEERLSSSQEKIEARDEKIEALEAVVAVITVLNVEKLQEEINTVKLEKDALDQGSGI</sequence>
<feature type="compositionally biased region" description="Low complexity" evidence="1">
    <location>
        <begin position="37"/>
        <end position="50"/>
    </location>
</feature>
<keyword evidence="3" id="KW-1185">Reference proteome</keyword>